<dbReference type="GO" id="GO:0000160">
    <property type="term" value="P:phosphorelay signal transduction system"/>
    <property type="evidence" value="ECO:0007669"/>
    <property type="project" value="InterPro"/>
</dbReference>
<dbReference type="SMART" id="SM00448">
    <property type="entry name" value="REC"/>
    <property type="match status" value="1"/>
</dbReference>
<feature type="modified residue" description="4-aspartylphosphate" evidence="2">
    <location>
        <position position="55"/>
    </location>
</feature>
<organism evidence="4 5">
    <name type="scientific">Candidatus Lambdaproteobacteria bacterium RIFOXYD2_FULL_56_26</name>
    <dbReference type="NCBI Taxonomy" id="1817773"/>
    <lineage>
        <taxon>Bacteria</taxon>
        <taxon>Pseudomonadati</taxon>
        <taxon>Pseudomonadota</taxon>
        <taxon>Candidatus Lambdaproteobacteria</taxon>
    </lineage>
</organism>
<evidence type="ECO:0000256" key="1">
    <source>
        <dbReference type="ARBA" id="ARBA00022553"/>
    </source>
</evidence>
<dbReference type="PANTHER" id="PTHR43719">
    <property type="entry name" value="TWO-COMPONENT HISTIDINE KINASE"/>
    <property type="match status" value="1"/>
</dbReference>
<dbReference type="Pfam" id="PF00072">
    <property type="entry name" value="Response_reg"/>
    <property type="match status" value="1"/>
</dbReference>
<feature type="domain" description="Response regulatory" evidence="3">
    <location>
        <begin position="2"/>
        <end position="128"/>
    </location>
</feature>
<dbReference type="CDD" id="cd17546">
    <property type="entry name" value="REC_hyHK_CKI1_RcsC-like"/>
    <property type="match status" value="1"/>
</dbReference>
<evidence type="ECO:0000313" key="5">
    <source>
        <dbReference type="Proteomes" id="UP000177583"/>
    </source>
</evidence>
<name>A0A1F6GUA8_9PROT</name>
<dbReference type="InterPro" id="IPR050956">
    <property type="entry name" value="2C_system_His_kinase"/>
</dbReference>
<proteinExistence type="predicted"/>
<dbReference type="PROSITE" id="PS50110">
    <property type="entry name" value="RESPONSE_REGULATORY"/>
    <property type="match status" value="1"/>
</dbReference>
<comment type="caution">
    <text evidence="4">The sequence shown here is derived from an EMBL/GenBank/DDBJ whole genome shotgun (WGS) entry which is preliminary data.</text>
</comment>
<dbReference type="PANTHER" id="PTHR43719:SF28">
    <property type="entry name" value="PEROXIDE STRESS-ACTIVATED HISTIDINE KINASE MAK1-RELATED"/>
    <property type="match status" value="1"/>
</dbReference>
<dbReference type="SUPFAM" id="SSF52172">
    <property type="entry name" value="CheY-like"/>
    <property type="match status" value="1"/>
</dbReference>
<dbReference type="AlphaFoldDB" id="A0A1F6GUA8"/>
<reference evidence="4 5" key="1">
    <citation type="journal article" date="2016" name="Nat. Commun.">
        <title>Thousands of microbial genomes shed light on interconnected biogeochemical processes in an aquifer system.</title>
        <authorList>
            <person name="Anantharaman K."/>
            <person name="Brown C.T."/>
            <person name="Hug L.A."/>
            <person name="Sharon I."/>
            <person name="Castelle C.J."/>
            <person name="Probst A.J."/>
            <person name="Thomas B.C."/>
            <person name="Singh A."/>
            <person name="Wilkins M.J."/>
            <person name="Karaoz U."/>
            <person name="Brodie E.L."/>
            <person name="Williams K.H."/>
            <person name="Hubbard S.S."/>
            <person name="Banfield J.F."/>
        </authorList>
    </citation>
    <scope>NUCLEOTIDE SEQUENCE [LARGE SCALE GENOMIC DNA]</scope>
</reference>
<evidence type="ECO:0000259" key="3">
    <source>
        <dbReference type="PROSITE" id="PS50110"/>
    </source>
</evidence>
<dbReference type="InterPro" id="IPR011006">
    <property type="entry name" value="CheY-like_superfamily"/>
</dbReference>
<evidence type="ECO:0000256" key="2">
    <source>
        <dbReference type="PROSITE-ProRule" id="PRU00169"/>
    </source>
</evidence>
<protein>
    <recommendedName>
        <fullName evidence="3">Response regulatory domain-containing protein</fullName>
    </recommendedName>
</protein>
<dbReference type="Proteomes" id="UP000177583">
    <property type="component" value="Unassembled WGS sequence"/>
</dbReference>
<evidence type="ECO:0000313" key="4">
    <source>
        <dbReference type="EMBL" id="OGH01581.1"/>
    </source>
</evidence>
<sequence length="134" mass="15368">MKVLIVDDIIENRLALFHFLKKIGSCDLAENGLFALSQFKSSHEKGEPYELILLDLMMPEMDGIQCLEEIRRLEEHWGLSEEKKAKVVIITALDDREQIKRAFDAGCQEYLVKPVLKANLAKLLNKLFPDLVLN</sequence>
<keyword evidence="1 2" id="KW-0597">Phosphoprotein</keyword>
<dbReference type="InterPro" id="IPR001789">
    <property type="entry name" value="Sig_transdc_resp-reg_receiver"/>
</dbReference>
<dbReference type="Gene3D" id="3.40.50.2300">
    <property type="match status" value="1"/>
</dbReference>
<dbReference type="EMBL" id="MFNF01000032">
    <property type="protein sequence ID" value="OGH01581.1"/>
    <property type="molecule type" value="Genomic_DNA"/>
</dbReference>
<gene>
    <name evidence="4" type="ORF">A2557_04070</name>
</gene>
<accession>A0A1F6GUA8</accession>